<accession>A0A6L2KVE7</accession>
<comment type="caution">
    <text evidence="1">The sequence shown here is derived from an EMBL/GenBank/DDBJ whole genome shotgun (WGS) entry which is preliminary data.</text>
</comment>
<gene>
    <name evidence="1" type="ORF">Tci_025386</name>
</gene>
<name>A0A6L2KVE7_TANCI</name>
<organism evidence="1">
    <name type="scientific">Tanacetum cinerariifolium</name>
    <name type="common">Dalmatian daisy</name>
    <name type="synonym">Chrysanthemum cinerariifolium</name>
    <dbReference type="NCBI Taxonomy" id="118510"/>
    <lineage>
        <taxon>Eukaryota</taxon>
        <taxon>Viridiplantae</taxon>
        <taxon>Streptophyta</taxon>
        <taxon>Embryophyta</taxon>
        <taxon>Tracheophyta</taxon>
        <taxon>Spermatophyta</taxon>
        <taxon>Magnoliopsida</taxon>
        <taxon>eudicotyledons</taxon>
        <taxon>Gunneridae</taxon>
        <taxon>Pentapetalae</taxon>
        <taxon>asterids</taxon>
        <taxon>campanulids</taxon>
        <taxon>Asterales</taxon>
        <taxon>Asteraceae</taxon>
        <taxon>Asteroideae</taxon>
        <taxon>Anthemideae</taxon>
        <taxon>Anthemidinae</taxon>
        <taxon>Tanacetum</taxon>
    </lineage>
</organism>
<reference evidence="1" key="1">
    <citation type="journal article" date="2019" name="Sci. Rep.">
        <title>Draft genome of Tanacetum cinerariifolium, the natural source of mosquito coil.</title>
        <authorList>
            <person name="Yamashiro T."/>
            <person name="Shiraishi A."/>
            <person name="Satake H."/>
            <person name="Nakayama K."/>
        </authorList>
    </citation>
    <scope>NUCLEOTIDE SEQUENCE</scope>
</reference>
<dbReference type="EMBL" id="BKCJ010003168">
    <property type="protein sequence ID" value="GEU53408.1"/>
    <property type="molecule type" value="Genomic_DNA"/>
</dbReference>
<dbReference type="AlphaFoldDB" id="A0A6L2KVE7"/>
<keyword evidence="1" id="KW-0687">Ribonucleoprotein</keyword>
<evidence type="ECO:0000313" key="1">
    <source>
        <dbReference type="EMBL" id="GEU53408.1"/>
    </source>
</evidence>
<dbReference type="GO" id="GO:0005840">
    <property type="term" value="C:ribosome"/>
    <property type="evidence" value="ECO:0007669"/>
    <property type="project" value="UniProtKB-KW"/>
</dbReference>
<sequence length="148" mass="17287">MNISSHISCVWQEAKTDQHVQVEKHLNTVDKDDKVVDLLGKFTVDTFNRSCQMYVNNDEDNQISGAEFIECKLYKLTWKYIFYMTIEAIKQGIPRVYQTRVKSGVEDGAKRLMNFTLTDCEPKWNIPWDKPRLEPKEYETVQDGSSDP</sequence>
<protein>
    <submittedName>
        <fullName evidence="1">40S ribosomal protein S13</fullName>
    </submittedName>
</protein>
<keyword evidence="1" id="KW-0689">Ribosomal protein</keyword>
<proteinExistence type="predicted"/>